<evidence type="ECO:0000256" key="1">
    <source>
        <dbReference type="ARBA" id="ARBA00004323"/>
    </source>
</evidence>
<keyword evidence="3" id="KW-0808">Transferase</keyword>
<protein>
    <recommendedName>
        <fullName evidence="6">Exostosin GT47 domain-containing protein</fullName>
    </recommendedName>
</protein>
<sequence length="451" mass="51603">METRACSVASRLKILIFRPSQTTSSPPASTLTPPPPLERTTVDIAAIGIKNKAAQRVKTQTNLDRIEAGLARARAAIRRAVLYRNYSGDTDPSFRPSSSIYRNPYAFHQSYMEMEKRFKVWSYREGEPPLVHDGPVNNIYSTEGQFIDEMDDRNSPFAAKTPEEAHAFFIPFSVAKVIWYLYKPLLTYSREQLQRVVTDYVHVVSTKYPFWNRSLGGDHFMVSCHDWAPDVTKASPELYKNFIRVLCNANTSEGFRPGRDATLPEINLQFGHLSAPSRGLSPSKRTILAFFAGGAHGYIRKVLMEHWKDKDGDVQVHEYLPKGVDYTKQMWSSKFCLCPSGYEVASPRVVEAIYAGCVPVLISDHYVPPFNDVLDWSKFSVQIPVERIPEIKTILQGISTRRYLNLQRRVMQAQKHFVVNRPSQRYDVTHMVLHSVWLRRLNLRLSNLIES</sequence>
<accession>A0AAV7EI11</accession>
<evidence type="ECO:0000256" key="4">
    <source>
        <dbReference type="ARBA" id="ARBA00022968"/>
    </source>
</evidence>
<dbReference type="PANTHER" id="PTHR11062">
    <property type="entry name" value="EXOSTOSIN HEPARAN SULFATE GLYCOSYLTRANSFERASE -RELATED"/>
    <property type="match status" value="1"/>
</dbReference>
<keyword evidence="8" id="KW-1185">Reference proteome</keyword>
<organism evidence="7 8">
    <name type="scientific">Aristolochia fimbriata</name>
    <name type="common">White veined hardy Dutchman's pipe vine</name>
    <dbReference type="NCBI Taxonomy" id="158543"/>
    <lineage>
        <taxon>Eukaryota</taxon>
        <taxon>Viridiplantae</taxon>
        <taxon>Streptophyta</taxon>
        <taxon>Embryophyta</taxon>
        <taxon>Tracheophyta</taxon>
        <taxon>Spermatophyta</taxon>
        <taxon>Magnoliopsida</taxon>
        <taxon>Magnoliidae</taxon>
        <taxon>Piperales</taxon>
        <taxon>Aristolochiaceae</taxon>
        <taxon>Aristolochia</taxon>
    </lineage>
</organism>
<name>A0AAV7EI11_ARIFI</name>
<comment type="similarity">
    <text evidence="2">Belongs to the glycosyltransferase 47 family.</text>
</comment>
<dbReference type="EMBL" id="JAINDJ010000004">
    <property type="protein sequence ID" value="KAG9448485.1"/>
    <property type="molecule type" value="Genomic_DNA"/>
</dbReference>
<dbReference type="Proteomes" id="UP000825729">
    <property type="component" value="Unassembled WGS sequence"/>
</dbReference>
<dbReference type="GO" id="GO:0016757">
    <property type="term" value="F:glycosyltransferase activity"/>
    <property type="evidence" value="ECO:0007669"/>
    <property type="project" value="UniProtKB-KW"/>
</dbReference>
<reference evidence="7 8" key="1">
    <citation type="submission" date="2021-07" db="EMBL/GenBank/DDBJ databases">
        <title>The Aristolochia fimbriata genome: insights into angiosperm evolution, floral development and chemical biosynthesis.</title>
        <authorList>
            <person name="Jiao Y."/>
        </authorList>
    </citation>
    <scope>NUCLEOTIDE SEQUENCE [LARGE SCALE GENOMIC DNA]</scope>
    <source>
        <strain evidence="7">IBCAS-2021</strain>
        <tissue evidence="7">Leaf</tissue>
    </source>
</reference>
<evidence type="ECO:0000256" key="3">
    <source>
        <dbReference type="ARBA" id="ARBA00022676"/>
    </source>
</evidence>
<evidence type="ECO:0000313" key="7">
    <source>
        <dbReference type="EMBL" id="KAG9448485.1"/>
    </source>
</evidence>
<gene>
    <name evidence="7" type="ORF">H6P81_008450</name>
</gene>
<evidence type="ECO:0000256" key="5">
    <source>
        <dbReference type="ARBA" id="ARBA00023034"/>
    </source>
</evidence>
<keyword evidence="4" id="KW-0812">Transmembrane</keyword>
<dbReference type="AlphaFoldDB" id="A0AAV7EI11"/>
<keyword evidence="4" id="KW-0735">Signal-anchor</keyword>
<dbReference type="GO" id="GO:0000139">
    <property type="term" value="C:Golgi membrane"/>
    <property type="evidence" value="ECO:0007669"/>
    <property type="project" value="UniProtKB-SubCell"/>
</dbReference>
<dbReference type="Pfam" id="PF03016">
    <property type="entry name" value="Exostosin_GT47"/>
    <property type="match status" value="1"/>
</dbReference>
<dbReference type="InterPro" id="IPR004263">
    <property type="entry name" value="Exostosin"/>
</dbReference>
<keyword evidence="5" id="KW-0333">Golgi apparatus</keyword>
<feature type="domain" description="Exostosin GT47" evidence="6">
    <location>
        <begin position="115"/>
        <end position="397"/>
    </location>
</feature>
<dbReference type="PANTHER" id="PTHR11062:SF124">
    <property type="entry name" value="XYLOGALACTURONAN BETA-1,3-XYLOSYLTRANSFERASE"/>
    <property type="match status" value="1"/>
</dbReference>
<evidence type="ECO:0000259" key="6">
    <source>
        <dbReference type="Pfam" id="PF03016"/>
    </source>
</evidence>
<proteinExistence type="inferred from homology"/>
<keyword evidence="3" id="KW-0328">Glycosyltransferase</keyword>
<comment type="subcellular location">
    <subcellularLocation>
        <location evidence="1">Golgi apparatus membrane</location>
        <topology evidence="1">Single-pass type II membrane protein</topology>
    </subcellularLocation>
</comment>
<evidence type="ECO:0000313" key="8">
    <source>
        <dbReference type="Proteomes" id="UP000825729"/>
    </source>
</evidence>
<dbReference type="InterPro" id="IPR040911">
    <property type="entry name" value="Exostosin_GT47"/>
</dbReference>
<evidence type="ECO:0000256" key="2">
    <source>
        <dbReference type="ARBA" id="ARBA00010271"/>
    </source>
</evidence>
<comment type="caution">
    <text evidence="7">The sequence shown here is derived from an EMBL/GenBank/DDBJ whole genome shotgun (WGS) entry which is preliminary data.</text>
</comment>